<dbReference type="Pfam" id="PF02190">
    <property type="entry name" value="LON_substr_bdg"/>
    <property type="match status" value="1"/>
</dbReference>
<dbReference type="SMART" id="SM00464">
    <property type="entry name" value="LON"/>
    <property type="match status" value="1"/>
</dbReference>
<organism evidence="2 3">
    <name type="scientific">Kribbella steppae</name>
    <dbReference type="NCBI Taxonomy" id="2512223"/>
    <lineage>
        <taxon>Bacteria</taxon>
        <taxon>Bacillati</taxon>
        <taxon>Actinomycetota</taxon>
        <taxon>Actinomycetes</taxon>
        <taxon>Propionibacteriales</taxon>
        <taxon>Kribbellaceae</taxon>
        <taxon>Kribbella</taxon>
    </lineage>
</organism>
<dbReference type="PROSITE" id="PS51787">
    <property type="entry name" value="LON_N"/>
    <property type="match status" value="1"/>
</dbReference>
<dbReference type="Proteomes" id="UP000294508">
    <property type="component" value="Unassembled WGS sequence"/>
</dbReference>
<dbReference type="SUPFAM" id="SSF88697">
    <property type="entry name" value="PUA domain-like"/>
    <property type="match status" value="1"/>
</dbReference>
<accession>A0A4R2HA36</accession>
<dbReference type="InterPro" id="IPR015947">
    <property type="entry name" value="PUA-like_sf"/>
</dbReference>
<sequence>MAGTKLTDMDSRLPLLTVDTVIFPGLVLPIPVTDVQGRAVVRDLVENGGELVCGALAVRDGYELGERVFRSLYGTGCAATISEITLDADDDGPVEITLTGNRRFKVAELDGSGDYLVADVEWLVESLGDDPLGTATIAIDRFRRYAAAVSEISRPGLHIADLPDDPGTLSYLMSAAMTLLTPDRQKLLEAADTTSRLAQLVGLLDTELTAIAALPSLPATDINWSTMSPN</sequence>
<protein>
    <recommendedName>
        <fullName evidence="1">Lon N-terminal domain-containing protein</fullName>
    </recommendedName>
</protein>
<name>A0A4R2HA36_9ACTN</name>
<gene>
    <name evidence="2" type="ORF">EV652_109360</name>
</gene>
<proteinExistence type="predicted"/>
<dbReference type="Gene3D" id="2.30.130.40">
    <property type="entry name" value="LON domain-like"/>
    <property type="match status" value="1"/>
</dbReference>
<evidence type="ECO:0000313" key="2">
    <source>
        <dbReference type="EMBL" id="TCO23532.1"/>
    </source>
</evidence>
<dbReference type="InterPro" id="IPR003111">
    <property type="entry name" value="Lon_prtase_N"/>
</dbReference>
<feature type="domain" description="Lon N-terminal" evidence="1">
    <location>
        <begin position="13"/>
        <end position="208"/>
    </location>
</feature>
<comment type="caution">
    <text evidence="2">The sequence shown here is derived from an EMBL/GenBank/DDBJ whole genome shotgun (WGS) entry which is preliminary data.</text>
</comment>
<dbReference type="AlphaFoldDB" id="A0A4R2HA36"/>
<dbReference type="EMBL" id="SLWN01000009">
    <property type="protein sequence ID" value="TCO23532.1"/>
    <property type="molecule type" value="Genomic_DNA"/>
</dbReference>
<dbReference type="Gene3D" id="1.20.58.1480">
    <property type="match status" value="1"/>
</dbReference>
<evidence type="ECO:0000313" key="3">
    <source>
        <dbReference type="Proteomes" id="UP000294508"/>
    </source>
</evidence>
<keyword evidence="3" id="KW-1185">Reference proteome</keyword>
<dbReference type="InterPro" id="IPR046336">
    <property type="entry name" value="Lon_prtase_N_sf"/>
</dbReference>
<reference evidence="2 3" key="1">
    <citation type="journal article" date="2015" name="Stand. Genomic Sci.">
        <title>Genomic Encyclopedia of Bacterial and Archaeal Type Strains, Phase III: the genomes of soil and plant-associated and newly described type strains.</title>
        <authorList>
            <person name="Whitman W.B."/>
            <person name="Woyke T."/>
            <person name="Klenk H.P."/>
            <person name="Zhou Y."/>
            <person name="Lilburn T.G."/>
            <person name="Beck B.J."/>
            <person name="De Vos P."/>
            <person name="Vandamme P."/>
            <person name="Eisen J.A."/>
            <person name="Garrity G."/>
            <person name="Hugenholtz P."/>
            <person name="Kyrpides N.C."/>
        </authorList>
    </citation>
    <scope>NUCLEOTIDE SEQUENCE [LARGE SCALE GENOMIC DNA]</scope>
    <source>
        <strain evidence="2 3">VKM Ac-2572</strain>
    </source>
</reference>
<evidence type="ECO:0000259" key="1">
    <source>
        <dbReference type="PROSITE" id="PS51787"/>
    </source>
</evidence>